<reference evidence="3" key="1">
    <citation type="journal article" date="2019" name="Int. J. Syst. Evol. Microbiol.">
        <title>The Global Catalogue of Microorganisms (GCM) 10K type strain sequencing project: providing services to taxonomists for standard genome sequencing and annotation.</title>
        <authorList>
            <consortium name="The Broad Institute Genomics Platform"/>
            <consortium name="The Broad Institute Genome Sequencing Center for Infectious Disease"/>
            <person name="Wu L."/>
            <person name="Ma J."/>
        </authorList>
    </citation>
    <scope>NUCLEOTIDE SEQUENCE [LARGE SCALE GENOMIC DNA]</scope>
    <source>
        <strain evidence="3">JCM 17543</strain>
    </source>
</reference>
<evidence type="ECO:0000313" key="3">
    <source>
        <dbReference type="Proteomes" id="UP001500827"/>
    </source>
</evidence>
<keyword evidence="1" id="KW-0812">Transmembrane</keyword>
<organism evidence="2 3">
    <name type="scientific">Sphingomonas limnosediminicola</name>
    <dbReference type="NCBI Taxonomy" id="940133"/>
    <lineage>
        <taxon>Bacteria</taxon>
        <taxon>Pseudomonadati</taxon>
        <taxon>Pseudomonadota</taxon>
        <taxon>Alphaproteobacteria</taxon>
        <taxon>Sphingomonadales</taxon>
        <taxon>Sphingomonadaceae</taxon>
        <taxon>Sphingomonas</taxon>
    </lineage>
</organism>
<proteinExistence type="predicted"/>
<keyword evidence="1" id="KW-1133">Transmembrane helix</keyword>
<dbReference type="EMBL" id="BAABBM010000001">
    <property type="protein sequence ID" value="GAA3888014.1"/>
    <property type="molecule type" value="Genomic_DNA"/>
</dbReference>
<keyword evidence="1" id="KW-0472">Membrane</keyword>
<keyword evidence="3" id="KW-1185">Reference proteome</keyword>
<accession>A0ABP7KX90</accession>
<feature type="transmembrane region" description="Helical" evidence="1">
    <location>
        <begin position="12"/>
        <end position="28"/>
    </location>
</feature>
<dbReference type="Proteomes" id="UP001500827">
    <property type="component" value="Unassembled WGS sequence"/>
</dbReference>
<name>A0ABP7KX90_9SPHN</name>
<sequence length="77" mass="8623">MTRAKPRRTDIGVIVGIAVGVLIWWTAYDPRAGLLQNLQLIIVPAAFGVVVVTLRNRWKKVGPYDPETIERNKRGVV</sequence>
<protein>
    <submittedName>
        <fullName evidence="2">Uncharacterized protein</fullName>
    </submittedName>
</protein>
<feature type="transmembrane region" description="Helical" evidence="1">
    <location>
        <begin position="34"/>
        <end position="54"/>
    </location>
</feature>
<gene>
    <name evidence="2" type="ORF">GCM10022276_03900</name>
</gene>
<evidence type="ECO:0000256" key="1">
    <source>
        <dbReference type="SAM" id="Phobius"/>
    </source>
</evidence>
<dbReference type="RefSeq" id="WP_344698011.1">
    <property type="nucleotide sequence ID" value="NZ_BAABBM010000001.1"/>
</dbReference>
<evidence type="ECO:0000313" key="2">
    <source>
        <dbReference type="EMBL" id="GAA3888014.1"/>
    </source>
</evidence>
<comment type="caution">
    <text evidence="2">The sequence shown here is derived from an EMBL/GenBank/DDBJ whole genome shotgun (WGS) entry which is preliminary data.</text>
</comment>